<protein>
    <submittedName>
        <fullName evidence="2">Putative secreted protein</fullName>
    </submittedName>
</protein>
<proteinExistence type="predicted"/>
<name>A0A2M4B0Q1_9DIPT</name>
<evidence type="ECO:0000256" key="1">
    <source>
        <dbReference type="SAM" id="SignalP"/>
    </source>
</evidence>
<keyword evidence="1" id="KW-0732">Signal</keyword>
<dbReference type="EMBL" id="GGFK01013286">
    <property type="protein sequence ID" value="MBW46607.1"/>
    <property type="molecule type" value="Transcribed_RNA"/>
</dbReference>
<reference evidence="2" key="1">
    <citation type="submission" date="2018-01" db="EMBL/GenBank/DDBJ databases">
        <title>An insight into the sialome of Amazonian anophelines.</title>
        <authorList>
            <person name="Ribeiro J.M."/>
            <person name="Scarpassa V."/>
            <person name="Calvo E."/>
        </authorList>
    </citation>
    <scope>NUCLEOTIDE SEQUENCE</scope>
    <source>
        <tissue evidence="2">Salivary glands</tissue>
    </source>
</reference>
<evidence type="ECO:0000313" key="2">
    <source>
        <dbReference type="EMBL" id="MBW46607.1"/>
    </source>
</evidence>
<sequence>MMMLMMAMAMMVLSLSHLLLCARAHVLLHTFSCCCCYRYYYYTGTRDYSFTASTREVGGVARCACTGHQTPRTHTVENRTRLNATTTLTGVTAAAPRTRWRRRRLIFVTDFLSLDARSTPHLLLLLLLLLLLRSLKCTHTLVHRDTNTLTN</sequence>
<feature type="chain" id="PRO_5014656344" evidence="1">
    <location>
        <begin position="25"/>
        <end position="151"/>
    </location>
</feature>
<dbReference type="AlphaFoldDB" id="A0A2M4B0Q1"/>
<accession>A0A2M4B0Q1</accession>
<feature type="signal peptide" evidence="1">
    <location>
        <begin position="1"/>
        <end position="24"/>
    </location>
</feature>
<organism evidence="2">
    <name type="scientific">Anopheles triannulatus</name>
    <dbReference type="NCBI Taxonomy" id="58253"/>
    <lineage>
        <taxon>Eukaryota</taxon>
        <taxon>Metazoa</taxon>
        <taxon>Ecdysozoa</taxon>
        <taxon>Arthropoda</taxon>
        <taxon>Hexapoda</taxon>
        <taxon>Insecta</taxon>
        <taxon>Pterygota</taxon>
        <taxon>Neoptera</taxon>
        <taxon>Endopterygota</taxon>
        <taxon>Diptera</taxon>
        <taxon>Nematocera</taxon>
        <taxon>Culicoidea</taxon>
        <taxon>Culicidae</taxon>
        <taxon>Anophelinae</taxon>
        <taxon>Anopheles</taxon>
    </lineage>
</organism>